<dbReference type="Proteomes" id="UP000187822">
    <property type="component" value="Chromosome I"/>
</dbReference>
<dbReference type="OrthoDB" id="55603at2157"/>
<dbReference type="EMBL" id="LT719092">
    <property type="protein sequence ID" value="SJK83926.1"/>
    <property type="molecule type" value="Genomic_DNA"/>
</dbReference>
<proteinExistence type="predicted"/>
<evidence type="ECO:0000313" key="1">
    <source>
        <dbReference type="EMBL" id="SIM29356.1"/>
    </source>
</evidence>
<dbReference type="Pfam" id="PF19479">
    <property type="entry name" value="DUF6015"/>
    <property type="match status" value="1"/>
</dbReference>
<reference evidence="2" key="3">
    <citation type="submission" date="2016-06" db="EMBL/GenBank/DDBJ databases">
        <authorList>
            <person name="Olsen C.W."/>
            <person name="Carey S."/>
            <person name="Hinshaw L."/>
            <person name="Karasin A.I."/>
        </authorList>
    </citation>
    <scope>NUCLEOTIDE SEQUENCE [LARGE SCALE GENOMIC DNA]</scope>
    <source>
        <strain evidence="2">PM4</strain>
    </source>
</reference>
<dbReference type="AlphaFoldDB" id="A0A1N5S024"/>
<sequence>MVVLRRETLIKALENVYGTKGLTRGDVLDLCDFLLDFFGYEDYVLDNVLSPPERDAFYDLEENGILKTQAEEVTLSKGKVWRVNQWVFRRNKIIQFASLSVHEDGLEKKYEDIFKELENQEIL</sequence>
<keyword evidence="3" id="KW-1185">Reference proteome</keyword>
<dbReference type="KEGG" id="cdiv:CPM_0022"/>
<dbReference type="EMBL" id="LT671858">
    <property type="protein sequence ID" value="SIM29356.1"/>
    <property type="molecule type" value="Genomic_DNA"/>
</dbReference>
<evidence type="ECO:0000313" key="2">
    <source>
        <dbReference type="EMBL" id="SJK83926.1"/>
    </source>
</evidence>
<evidence type="ECO:0000313" key="4">
    <source>
        <dbReference type="Proteomes" id="UP000195607"/>
    </source>
</evidence>
<dbReference type="Proteomes" id="UP000195607">
    <property type="component" value="Chromosome I"/>
</dbReference>
<evidence type="ECO:0000313" key="3">
    <source>
        <dbReference type="Proteomes" id="UP000187822"/>
    </source>
</evidence>
<name>A0A1N5S024_9ARCH</name>
<organism evidence="1 4">
    <name type="scientific">Cuniculiplasma divulgatum</name>
    <dbReference type="NCBI Taxonomy" id="1673428"/>
    <lineage>
        <taxon>Archaea</taxon>
        <taxon>Methanobacteriati</taxon>
        <taxon>Thermoplasmatota</taxon>
        <taxon>Thermoplasmata</taxon>
        <taxon>Thermoplasmatales</taxon>
        <taxon>Cuniculiplasmataceae</taxon>
        <taxon>Cuniculiplasma</taxon>
    </lineage>
</organism>
<gene>
    <name evidence="2" type="ORF">CPM_0022</name>
    <name evidence="1" type="ORF">CSP5_0022</name>
</gene>
<reference evidence="3" key="2">
    <citation type="submission" date="2016-06" db="EMBL/GenBank/DDBJ databases">
        <authorList>
            <person name="Toshchakov V.S."/>
        </authorList>
    </citation>
    <scope>NUCLEOTIDE SEQUENCE [LARGE SCALE GENOMIC DNA]</scope>
    <source>
        <strain>PM4 (JCM 30641</strain>
        <strain evidence="3">\VKM B-2940)</strain>
    </source>
</reference>
<accession>A0A1N5S024</accession>
<reference evidence="1 4" key="1">
    <citation type="submission" date="2016-04" db="EMBL/GenBank/DDBJ databases">
        <authorList>
            <person name="Evans L.H."/>
            <person name="Alamgir A."/>
            <person name="Owens N."/>
            <person name="Weber N.D."/>
            <person name="Virtaneva K."/>
            <person name="Barbian K."/>
            <person name="Babar A."/>
            <person name="Rosenke K."/>
        </authorList>
    </citation>
    <scope>NUCLEOTIDE SEQUENCE [LARGE SCALE GENOMIC DNA]</scope>
    <source>
        <strain evidence="1">S5</strain>
        <strain evidence="4">S5(T) (JCM 30642 \VKM B-2941)</strain>
    </source>
</reference>
<protein>
    <submittedName>
        <fullName evidence="1">Uncharacterized protein</fullName>
    </submittedName>
</protein>
<dbReference type="InterPro" id="IPR046057">
    <property type="entry name" value="DUF6015"/>
</dbReference>